<gene>
    <name evidence="3" type="ORF">PGQ11_006871</name>
</gene>
<evidence type="ECO:0000313" key="3">
    <source>
        <dbReference type="EMBL" id="KAK8868293.1"/>
    </source>
</evidence>
<feature type="region of interest" description="Disordered" evidence="1">
    <location>
        <begin position="1"/>
        <end position="42"/>
    </location>
</feature>
<evidence type="ECO:0000259" key="2">
    <source>
        <dbReference type="Pfam" id="PF14420"/>
    </source>
</evidence>
<evidence type="ECO:0000313" key="4">
    <source>
        <dbReference type="Proteomes" id="UP001390339"/>
    </source>
</evidence>
<comment type="caution">
    <text evidence="3">The sequence shown here is derived from an EMBL/GenBank/DDBJ whole genome shotgun (WGS) entry which is preliminary data.</text>
</comment>
<accession>A0ABR2IUC8</accession>
<feature type="region of interest" description="Disordered" evidence="1">
    <location>
        <begin position="176"/>
        <end position="200"/>
    </location>
</feature>
<feature type="region of interest" description="Disordered" evidence="1">
    <location>
        <begin position="82"/>
        <end position="119"/>
    </location>
</feature>
<keyword evidence="4" id="KW-1185">Reference proteome</keyword>
<organism evidence="3 4">
    <name type="scientific">Apiospora arundinis</name>
    <dbReference type="NCBI Taxonomy" id="335852"/>
    <lineage>
        <taxon>Eukaryota</taxon>
        <taxon>Fungi</taxon>
        <taxon>Dikarya</taxon>
        <taxon>Ascomycota</taxon>
        <taxon>Pezizomycotina</taxon>
        <taxon>Sordariomycetes</taxon>
        <taxon>Xylariomycetidae</taxon>
        <taxon>Amphisphaeriales</taxon>
        <taxon>Apiosporaceae</taxon>
        <taxon>Apiospora</taxon>
    </lineage>
</organism>
<proteinExistence type="predicted"/>
<dbReference type="Proteomes" id="UP001390339">
    <property type="component" value="Unassembled WGS sequence"/>
</dbReference>
<reference evidence="3 4" key="1">
    <citation type="journal article" date="2024" name="IMA Fungus">
        <title>Apiospora arundinis, a panoply of carbohydrate-active enzymes and secondary metabolites.</title>
        <authorList>
            <person name="Sorensen T."/>
            <person name="Petersen C."/>
            <person name="Muurmann A.T."/>
            <person name="Christiansen J.V."/>
            <person name="Brundto M.L."/>
            <person name="Overgaard C.K."/>
            <person name="Boysen A.T."/>
            <person name="Wollenberg R.D."/>
            <person name="Larsen T.O."/>
            <person name="Sorensen J.L."/>
            <person name="Nielsen K.L."/>
            <person name="Sondergaard T.E."/>
        </authorList>
    </citation>
    <scope>NUCLEOTIDE SEQUENCE [LARGE SCALE GENOMIC DNA]</scope>
    <source>
        <strain evidence="3 4">AAU 773</strain>
    </source>
</reference>
<feature type="compositionally biased region" description="Basic and acidic residues" evidence="1">
    <location>
        <begin position="9"/>
        <end position="34"/>
    </location>
</feature>
<dbReference type="PANTHER" id="PTHR38788">
    <property type="entry name" value="CLR5 DOMAIN-CONTAINING PROTEIN"/>
    <property type="match status" value="1"/>
</dbReference>
<sequence>MAPSALLPRRGDPTGGRGEHTDNSNEEQALRQERSSSAASPSIIHSHNGILKYECSSPPGGITAIAQPITSDNGQAFQSFTQPHAGDLGRVGQKRSRRSKPADSSARAHRGVGRISQYSEDEWDKHKATLNQMYMVEGRTLQEVQQIMKTVYSFPATTKMFKTRFKRWGWVKNISRKNPNRGRATAAATTSGEGSATVTRGHRRGRLMTNDMSSYPTTAASAVVVAPRWLDLPDQLAFQELPLATSRAYVRSQFESQGWVAEALGTKQVRVDHDRFDFTDSEITILWTLHLIKIGCVTEALRTIDSFCHVLRKGVTTLHPLMLYEFWLLWRKTYDICVLVHDDKFNLLKILIKYLCAATEVNFRQMTLSSHPVSRILRFSKAFLDGECNDAVIMHAVNGGIRASAHSLEEMLGHDHPTILMAWNTLAWYQRGSVASSKNFVRQYRKALRRAESDPELGPHSTVAIGILFDFLYHVFYVLKRDGEDGEDTSETEPETGLERVGGGDGCCARSIAEDLLRRCTLHIMADGDGGGQRPLVIIYRAYASSMLMVGILELEAGDTWLFSECILEATTLLRDKGHTQLADMLDLDCQHLLVALEQNQNLRDLPLNLSRPRCSDAEREVYVV</sequence>
<protein>
    <submittedName>
        <fullName evidence="3">Clr5 domain-containing protein</fullName>
    </submittedName>
</protein>
<dbReference type="EMBL" id="JAPCWZ010000004">
    <property type="protein sequence ID" value="KAK8868293.1"/>
    <property type="molecule type" value="Genomic_DNA"/>
</dbReference>
<dbReference type="PANTHER" id="PTHR38788:SF3">
    <property type="entry name" value="CLR5 DOMAIN-CONTAINING PROTEIN"/>
    <property type="match status" value="1"/>
</dbReference>
<feature type="domain" description="Clr5" evidence="2">
    <location>
        <begin position="119"/>
        <end position="172"/>
    </location>
</feature>
<dbReference type="Pfam" id="PF14420">
    <property type="entry name" value="Clr5"/>
    <property type="match status" value="1"/>
</dbReference>
<feature type="compositionally biased region" description="Low complexity" evidence="1">
    <location>
        <begin position="184"/>
        <end position="199"/>
    </location>
</feature>
<evidence type="ECO:0000256" key="1">
    <source>
        <dbReference type="SAM" id="MobiDB-lite"/>
    </source>
</evidence>
<dbReference type="InterPro" id="IPR025676">
    <property type="entry name" value="Clr5_dom"/>
</dbReference>
<name>A0ABR2IUC8_9PEZI</name>